<proteinExistence type="predicted"/>
<dbReference type="EMBL" id="CAADEW010000031">
    <property type="protein sequence ID" value="VFJ51417.1"/>
    <property type="molecule type" value="Genomic_DNA"/>
</dbReference>
<reference evidence="2" key="1">
    <citation type="submission" date="2019-02" db="EMBL/GenBank/DDBJ databases">
        <authorList>
            <person name="Gruber-Vodicka R. H."/>
            <person name="Seah K. B. B."/>
        </authorList>
    </citation>
    <scope>NUCLEOTIDE SEQUENCE</scope>
    <source>
        <strain evidence="2">BECK_BZ106</strain>
        <strain evidence="3">BECK_BZ131</strain>
        <strain evidence="1">BECK_BZ15</strain>
    </source>
</reference>
<accession>A0A450SUJ3</accession>
<organism evidence="2">
    <name type="scientific">Candidatus Kentrum sp. FW</name>
    <dbReference type="NCBI Taxonomy" id="2126338"/>
    <lineage>
        <taxon>Bacteria</taxon>
        <taxon>Pseudomonadati</taxon>
        <taxon>Pseudomonadota</taxon>
        <taxon>Gammaproteobacteria</taxon>
        <taxon>Candidatus Kentrum</taxon>
    </lineage>
</organism>
<evidence type="ECO:0000313" key="3">
    <source>
        <dbReference type="EMBL" id="VFJ73473.1"/>
    </source>
</evidence>
<dbReference type="EMBL" id="CAADFD010000035">
    <property type="protein sequence ID" value="VFJ57638.1"/>
    <property type="molecule type" value="Genomic_DNA"/>
</dbReference>
<evidence type="ECO:0000313" key="2">
    <source>
        <dbReference type="EMBL" id="VFJ57638.1"/>
    </source>
</evidence>
<protein>
    <submittedName>
        <fullName evidence="2">Uncharacterized protein</fullName>
    </submittedName>
</protein>
<gene>
    <name evidence="1" type="ORF">BECKFW1821A_GA0114235_103119</name>
    <name evidence="2" type="ORF">BECKFW1821B_GA0114236_103526</name>
    <name evidence="3" type="ORF">BECKFW1821C_GA0114237_10518</name>
</gene>
<sequence length="61" mass="7324">MDLVRFYFVCNFFSRSLSDLGVRREEKRDRCQNFSKYENMQLNCIVVILFLECNPVAYCAQ</sequence>
<dbReference type="EMBL" id="CAADFE010000051">
    <property type="protein sequence ID" value="VFJ73473.1"/>
    <property type="molecule type" value="Genomic_DNA"/>
</dbReference>
<name>A0A450SUJ3_9GAMM</name>
<dbReference type="AlphaFoldDB" id="A0A450SUJ3"/>
<evidence type="ECO:0000313" key="1">
    <source>
        <dbReference type="EMBL" id="VFJ51417.1"/>
    </source>
</evidence>